<dbReference type="GO" id="GO:0003676">
    <property type="term" value="F:nucleic acid binding"/>
    <property type="evidence" value="ECO:0007669"/>
    <property type="project" value="InterPro"/>
</dbReference>
<keyword evidence="3" id="KW-1185">Reference proteome</keyword>
<evidence type="ECO:0000259" key="1">
    <source>
        <dbReference type="Pfam" id="PF03184"/>
    </source>
</evidence>
<dbReference type="InterPro" id="IPR004875">
    <property type="entry name" value="DDE_SF_endonuclease_dom"/>
</dbReference>
<name>A0A8S0X5E1_CYCAE</name>
<organism evidence="2 3">
    <name type="scientific">Cyclocybe aegerita</name>
    <name type="common">Black poplar mushroom</name>
    <name type="synonym">Agrocybe aegerita</name>
    <dbReference type="NCBI Taxonomy" id="1973307"/>
    <lineage>
        <taxon>Eukaryota</taxon>
        <taxon>Fungi</taxon>
        <taxon>Dikarya</taxon>
        <taxon>Basidiomycota</taxon>
        <taxon>Agaricomycotina</taxon>
        <taxon>Agaricomycetes</taxon>
        <taxon>Agaricomycetidae</taxon>
        <taxon>Agaricales</taxon>
        <taxon>Agaricineae</taxon>
        <taxon>Bolbitiaceae</taxon>
        <taxon>Cyclocybe</taxon>
    </lineage>
</organism>
<sequence length="311" mass="34892">MATRAAAHIPTDADDVCECAFFHLVYTMKWENIPPCLVVNVDQMGMYVLPSNSRTFHDKGAKQVDAIAKDEKHAYTLLVASMPTGKILPFQQVWGSKTSASLPKQTAPGMVKAQEYRFDFAFAASESSPCSHFSTLKTMIEWIKNILVPWIKHVIEEDGLDEDQKSILYIDCYPVHAEEGFKTYVLDSHPNIILCFVPQNCTPVFQPADVGLQRPIKHSLKQSLFKYLAATHRRQMLSRLHAEDVRITTSLPQLQDASVGGLVKVYEYLQTLDGCDLIKKVGFTFHLSKFKSQIPLSVGLGKESGKKLVPF</sequence>
<dbReference type="EMBL" id="CACVBS010000061">
    <property type="protein sequence ID" value="CAA7267612.1"/>
    <property type="molecule type" value="Genomic_DNA"/>
</dbReference>
<evidence type="ECO:0000313" key="3">
    <source>
        <dbReference type="Proteomes" id="UP000467700"/>
    </source>
</evidence>
<dbReference type="Proteomes" id="UP000467700">
    <property type="component" value="Unassembled WGS sequence"/>
</dbReference>
<dbReference type="Pfam" id="PF03184">
    <property type="entry name" value="DDE_1"/>
    <property type="match status" value="1"/>
</dbReference>
<dbReference type="AlphaFoldDB" id="A0A8S0X5E1"/>
<gene>
    <name evidence="2" type="ORF">AAE3_LOCUS9805</name>
</gene>
<comment type="caution">
    <text evidence="2">The sequence shown here is derived from an EMBL/GenBank/DDBJ whole genome shotgun (WGS) entry which is preliminary data.</text>
</comment>
<feature type="domain" description="DDE-1" evidence="1">
    <location>
        <begin position="135"/>
        <end position="235"/>
    </location>
</feature>
<accession>A0A8S0X5E1</accession>
<evidence type="ECO:0000313" key="2">
    <source>
        <dbReference type="EMBL" id="CAA7267612.1"/>
    </source>
</evidence>
<reference evidence="2 3" key="1">
    <citation type="submission" date="2020-01" db="EMBL/GenBank/DDBJ databases">
        <authorList>
            <person name="Gupta K D."/>
        </authorList>
    </citation>
    <scope>NUCLEOTIDE SEQUENCE [LARGE SCALE GENOMIC DNA]</scope>
</reference>
<dbReference type="OrthoDB" id="3341102at2759"/>
<proteinExistence type="predicted"/>
<protein>
    <recommendedName>
        <fullName evidence="1">DDE-1 domain-containing protein</fullName>
    </recommendedName>
</protein>